<feature type="domain" description="Cyclin N-terminal" evidence="1">
    <location>
        <begin position="36"/>
        <end position="122"/>
    </location>
</feature>
<dbReference type="Gene3D" id="1.10.472.10">
    <property type="entry name" value="Cyclin-like"/>
    <property type="match status" value="1"/>
</dbReference>
<dbReference type="CDD" id="cd20557">
    <property type="entry name" value="CYCLIN_ScPCL1-like"/>
    <property type="match status" value="1"/>
</dbReference>
<reference evidence="3 4" key="2">
    <citation type="submission" date="2024-07" db="EMBL/GenBank/DDBJ databases">
        <authorList>
            <person name="Akdeniz Z."/>
        </authorList>
    </citation>
    <scope>NUCLEOTIDE SEQUENCE [LARGE SCALE GENOMIC DNA]</scope>
</reference>
<dbReference type="EMBL" id="CAXDID020000154">
    <property type="protein sequence ID" value="CAL6042699.1"/>
    <property type="molecule type" value="Genomic_DNA"/>
</dbReference>
<dbReference type="Pfam" id="PF00134">
    <property type="entry name" value="Cyclin_N"/>
    <property type="match status" value="1"/>
</dbReference>
<sequence>MREFCDSISSYVSKQLKFSNISIYQKLNVVMSNKVYDLQYKCQLDDNVLVVAVCYFTQYLQTQQINKISAALNVFSTCAVLASKYIDDDSFQSEFFSDKLQIESETLSQLEMHVCQALQYNFALEQNQLVNIQQQLDEILVNNSNTPKMSFLEE</sequence>
<evidence type="ECO:0000313" key="3">
    <source>
        <dbReference type="EMBL" id="CAL6042699.1"/>
    </source>
</evidence>
<reference evidence="2" key="1">
    <citation type="submission" date="2023-06" db="EMBL/GenBank/DDBJ databases">
        <authorList>
            <person name="Kurt Z."/>
        </authorList>
    </citation>
    <scope>NUCLEOTIDE SEQUENCE</scope>
</reference>
<evidence type="ECO:0000313" key="2">
    <source>
        <dbReference type="EMBL" id="CAI9944306.1"/>
    </source>
</evidence>
<proteinExistence type="predicted"/>
<dbReference type="Proteomes" id="UP001642409">
    <property type="component" value="Unassembled WGS sequence"/>
</dbReference>
<keyword evidence="4" id="KW-1185">Reference proteome</keyword>
<name>A0AA86U9S7_9EUKA</name>
<accession>A0AA86U9S7</accession>
<gene>
    <name evidence="2" type="ORF">HINF_LOCUS31951</name>
    <name evidence="3" type="ORF">HINF_LOCUS39719</name>
</gene>
<dbReference type="EMBL" id="CATOUU010000722">
    <property type="protein sequence ID" value="CAI9944306.1"/>
    <property type="molecule type" value="Genomic_DNA"/>
</dbReference>
<dbReference type="SUPFAM" id="SSF47954">
    <property type="entry name" value="Cyclin-like"/>
    <property type="match status" value="1"/>
</dbReference>
<protein>
    <submittedName>
        <fullName evidence="3">Cyclin</fullName>
    </submittedName>
    <submittedName>
        <fullName evidence="2">N-terminal</fullName>
    </submittedName>
</protein>
<evidence type="ECO:0000259" key="1">
    <source>
        <dbReference type="Pfam" id="PF00134"/>
    </source>
</evidence>
<evidence type="ECO:0000313" key="4">
    <source>
        <dbReference type="Proteomes" id="UP001642409"/>
    </source>
</evidence>
<dbReference type="InterPro" id="IPR036915">
    <property type="entry name" value="Cyclin-like_sf"/>
</dbReference>
<dbReference type="InterPro" id="IPR006671">
    <property type="entry name" value="Cyclin_N"/>
</dbReference>
<comment type="caution">
    <text evidence="2">The sequence shown here is derived from an EMBL/GenBank/DDBJ whole genome shotgun (WGS) entry which is preliminary data.</text>
</comment>
<organism evidence="2">
    <name type="scientific">Hexamita inflata</name>
    <dbReference type="NCBI Taxonomy" id="28002"/>
    <lineage>
        <taxon>Eukaryota</taxon>
        <taxon>Metamonada</taxon>
        <taxon>Diplomonadida</taxon>
        <taxon>Hexamitidae</taxon>
        <taxon>Hexamitinae</taxon>
        <taxon>Hexamita</taxon>
    </lineage>
</organism>
<dbReference type="AlphaFoldDB" id="A0AA86U9S7"/>